<dbReference type="GO" id="GO:0007155">
    <property type="term" value="P:cell adhesion"/>
    <property type="evidence" value="ECO:0007669"/>
    <property type="project" value="InterPro"/>
</dbReference>
<dbReference type="RefSeq" id="WP_120415062.1">
    <property type="nucleotide sequence ID" value="NZ_RAWX01000002.1"/>
</dbReference>
<dbReference type="InterPro" id="IPR008966">
    <property type="entry name" value="Adhesion_dom_sf"/>
</dbReference>
<gene>
    <name evidence="2" type="ORF">D6R50_10870</name>
    <name evidence="1" type="ORF">D6R50_19700</name>
</gene>
<dbReference type="AlphaFoldDB" id="A0A3A9ICP2"/>
<dbReference type="GO" id="GO:0009289">
    <property type="term" value="C:pilus"/>
    <property type="evidence" value="ECO:0007669"/>
    <property type="project" value="InterPro"/>
</dbReference>
<reference evidence="1 3" key="1">
    <citation type="submission" date="2018-09" db="EMBL/GenBank/DDBJ databases">
        <title>Genome sequencing of Aeromonas veronii MS-17-88.</title>
        <authorList>
            <person name="Tekedar H.C."/>
            <person name="Arick M.A."/>
            <person name="Hsu C.-Y."/>
            <person name="Thrash A."/>
            <person name="Karsi A."/>
            <person name="Lawrence M.L."/>
            <person name="Abdelhamed H."/>
        </authorList>
    </citation>
    <scope>NUCLEOTIDE SEQUENCE [LARGE SCALE GENOMIC DNA]</scope>
    <source>
        <strain evidence="1 3">MS 17-88</strain>
    </source>
</reference>
<evidence type="ECO:0000313" key="2">
    <source>
        <dbReference type="EMBL" id="RKJ89731.1"/>
    </source>
</evidence>
<dbReference type="Gene3D" id="2.60.40.1090">
    <property type="entry name" value="Fimbrial-type adhesion domain"/>
    <property type="match status" value="1"/>
</dbReference>
<dbReference type="InterPro" id="IPR036937">
    <property type="entry name" value="Adhesion_dom_fimbrial_sf"/>
</dbReference>
<dbReference type="Proteomes" id="UP000281725">
    <property type="component" value="Unassembled WGS sequence"/>
</dbReference>
<name>A0A3A9ICP2_AERVE</name>
<sequence>MTSSEYIIKHIAFWFGMLLIGSNSSIAIAAEASATVEIRATFIAPTCELSAPSSVMLKPMRRGDNTVNDPFDIQVNCTSPSNTSVYAELIGGQLNSGSTTVALMNMLDGSSPPSSNRVLFSLQDPKNGDITLNGDTGTVFCGGTNSRTCTLEPKTRVPSNAQLGLVSSVIRFNIRYEG</sequence>
<comment type="caution">
    <text evidence="1">The sequence shown here is derived from an EMBL/GenBank/DDBJ whole genome shotgun (WGS) entry which is preliminary data.</text>
</comment>
<evidence type="ECO:0008006" key="4">
    <source>
        <dbReference type="Google" id="ProtNLM"/>
    </source>
</evidence>
<dbReference type="SUPFAM" id="SSF49401">
    <property type="entry name" value="Bacterial adhesins"/>
    <property type="match status" value="1"/>
</dbReference>
<proteinExistence type="predicted"/>
<dbReference type="EMBL" id="RAWX01000004">
    <property type="protein sequence ID" value="RKJ86473.1"/>
    <property type="molecule type" value="Genomic_DNA"/>
</dbReference>
<accession>A0A3A9ICP2</accession>
<organism evidence="1 3">
    <name type="scientific">Aeromonas veronii</name>
    <dbReference type="NCBI Taxonomy" id="654"/>
    <lineage>
        <taxon>Bacteria</taxon>
        <taxon>Pseudomonadati</taxon>
        <taxon>Pseudomonadota</taxon>
        <taxon>Gammaproteobacteria</taxon>
        <taxon>Aeromonadales</taxon>
        <taxon>Aeromonadaceae</taxon>
        <taxon>Aeromonas</taxon>
    </lineage>
</organism>
<protein>
    <recommendedName>
        <fullName evidence="4">Fimbrial protein</fullName>
    </recommendedName>
</protein>
<dbReference type="EMBL" id="RAWX01000002">
    <property type="protein sequence ID" value="RKJ89731.1"/>
    <property type="molecule type" value="Genomic_DNA"/>
</dbReference>
<evidence type="ECO:0000313" key="1">
    <source>
        <dbReference type="EMBL" id="RKJ86473.1"/>
    </source>
</evidence>
<evidence type="ECO:0000313" key="3">
    <source>
        <dbReference type="Proteomes" id="UP000281725"/>
    </source>
</evidence>